<organism evidence="4 5">
    <name type="scientific">Thermococcus barossii</name>
    <dbReference type="NCBI Taxonomy" id="54077"/>
    <lineage>
        <taxon>Archaea</taxon>
        <taxon>Methanobacteriati</taxon>
        <taxon>Methanobacteriota</taxon>
        <taxon>Thermococci</taxon>
        <taxon>Thermococcales</taxon>
        <taxon>Thermococcaceae</taxon>
        <taxon>Thermococcus</taxon>
    </lineage>
</organism>
<dbReference type="InterPro" id="IPR052908">
    <property type="entry name" value="AP-4-A_phosphorylase"/>
</dbReference>
<dbReference type="Gene3D" id="3.30.428.10">
    <property type="entry name" value="HIT-like"/>
    <property type="match status" value="1"/>
</dbReference>
<evidence type="ECO:0000259" key="3">
    <source>
        <dbReference type="PROSITE" id="PS51084"/>
    </source>
</evidence>
<keyword evidence="1" id="KW-0547">Nucleotide-binding</keyword>
<dbReference type="OrthoDB" id="26806at2157"/>
<feature type="domain" description="HIT" evidence="3">
    <location>
        <begin position="22"/>
        <end position="132"/>
    </location>
</feature>
<dbReference type="InterPro" id="IPR011146">
    <property type="entry name" value="HIT-like"/>
</dbReference>
<dbReference type="AlphaFoldDB" id="A0A2Z2MFS7"/>
<dbReference type="CDD" id="cd01275">
    <property type="entry name" value="FHIT"/>
    <property type="match status" value="1"/>
</dbReference>
<evidence type="ECO:0000313" key="5">
    <source>
        <dbReference type="Proteomes" id="UP000250272"/>
    </source>
</evidence>
<sequence length="168" mass="19667">MKIMWAPWRIEYIRSPKYDGCIFCDFPKENRDRERLILYRGKHCFVIMNNYPYNPGHVMIAPYRHVGRWEDLTDHELLEMMQLSQLMIKALKRAMNPHGFNLGVNLGRVAGAGIDDHVHLHIVPRWNGDTNFMPVIADTKVIPESLEEAYDELKRTIEEIVEETAKSS</sequence>
<dbReference type="InterPro" id="IPR036265">
    <property type="entry name" value="HIT-like_sf"/>
</dbReference>
<dbReference type="KEGG" id="tbs:A3L01_02905"/>
<dbReference type="SUPFAM" id="SSF54197">
    <property type="entry name" value="HIT-like"/>
    <property type="match status" value="1"/>
</dbReference>
<dbReference type="PANTHER" id="PTHR42997:SF1">
    <property type="entry name" value="AP-4-A PHOSPHORYLASE"/>
    <property type="match status" value="1"/>
</dbReference>
<dbReference type="GeneID" id="33325685"/>
<dbReference type="Pfam" id="PF01230">
    <property type="entry name" value="HIT"/>
    <property type="match status" value="1"/>
</dbReference>
<dbReference type="GO" id="GO:0016787">
    <property type="term" value="F:hydrolase activity"/>
    <property type="evidence" value="ECO:0007669"/>
    <property type="project" value="UniProtKB-KW"/>
</dbReference>
<proteinExistence type="predicted"/>
<name>A0A2Z2MFS7_9EURY</name>
<dbReference type="Proteomes" id="UP000250272">
    <property type="component" value="Chromosome"/>
</dbReference>
<reference evidence="4 5" key="1">
    <citation type="submission" date="2016-04" db="EMBL/GenBank/DDBJ databases">
        <title>Complete genome sequence of Thermococcus barossii type strain SHCK-94.</title>
        <authorList>
            <person name="Oger P.M."/>
        </authorList>
    </citation>
    <scope>NUCLEOTIDE SEQUENCE [LARGE SCALE GENOMIC DNA]</scope>
    <source>
        <strain evidence="4 5">SHCK-94</strain>
    </source>
</reference>
<keyword evidence="5" id="KW-1185">Reference proteome</keyword>
<dbReference type="PANTHER" id="PTHR42997">
    <property type="entry name" value="HIT FAMILY HYDROLASE"/>
    <property type="match status" value="1"/>
</dbReference>
<gene>
    <name evidence="4" type="ORF">A3L01_02905</name>
</gene>
<dbReference type="RefSeq" id="WP_088864387.1">
    <property type="nucleotide sequence ID" value="NZ_CP015101.1"/>
</dbReference>
<keyword evidence="4" id="KW-0378">Hydrolase</keyword>
<feature type="short sequence motif" description="Histidine triad motif" evidence="2">
    <location>
        <begin position="117"/>
        <end position="121"/>
    </location>
</feature>
<evidence type="ECO:0000256" key="1">
    <source>
        <dbReference type="ARBA" id="ARBA00022741"/>
    </source>
</evidence>
<dbReference type="InterPro" id="IPR039383">
    <property type="entry name" value="FHIT"/>
</dbReference>
<accession>A0A2Z2MFS7</accession>
<evidence type="ECO:0000256" key="2">
    <source>
        <dbReference type="PROSITE-ProRule" id="PRU00464"/>
    </source>
</evidence>
<evidence type="ECO:0000313" key="4">
    <source>
        <dbReference type="EMBL" id="ASJ04359.1"/>
    </source>
</evidence>
<dbReference type="PROSITE" id="PS51084">
    <property type="entry name" value="HIT_2"/>
    <property type="match status" value="1"/>
</dbReference>
<dbReference type="GO" id="GO:0000166">
    <property type="term" value="F:nucleotide binding"/>
    <property type="evidence" value="ECO:0007669"/>
    <property type="project" value="UniProtKB-KW"/>
</dbReference>
<protein>
    <submittedName>
        <fullName evidence="4">HIT family hydrolase</fullName>
    </submittedName>
</protein>
<dbReference type="EMBL" id="CP015101">
    <property type="protein sequence ID" value="ASJ04359.1"/>
    <property type="molecule type" value="Genomic_DNA"/>
</dbReference>